<reference evidence="5 6" key="1">
    <citation type="submission" date="2019-08" db="EMBL/GenBank/DDBJ databases">
        <title>In-depth cultivation of the pig gut microbiome towards novel bacterial diversity and tailored functional studies.</title>
        <authorList>
            <person name="Wylensek D."/>
            <person name="Hitch T.C.A."/>
            <person name="Clavel T."/>
        </authorList>
    </citation>
    <scope>NUCLEOTIDE SEQUENCE [LARGE SCALE GENOMIC DNA]</scope>
    <source>
        <strain evidence="5 6">WCA-389-WT-23D1</strain>
    </source>
</reference>
<dbReference type="InterPro" id="IPR027383">
    <property type="entry name" value="Znf_put"/>
</dbReference>
<protein>
    <recommendedName>
        <fullName evidence="2">Anti-sigma-W factor RsiW</fullName>
    </recommendedName>
</protein>
<gene>
    <name evidence="5" type="ORF">FYJ39_08890</name>
</gene>
<name>A0A7X2TC83_9CLOT</name>
<feature type="domain" description="Putative zinc-finger" evidence="4">
    <location>
        <begin position="3"/>
        <end position="37"/>
    </location>
</feature>
<keyword evidence="3" id="KW-0812">Transmembrane</keyword>
<dbReference type="Gene3D" id="1.10.10.1320">
    <property type="entry name" value="Anti-sigma factor, zinc-finger domain"/>
    <property type="match status" value="1"/>
</dbReference>
<comment type="caution">
    <text evidence="5">The sequence shown here is derived from an EMBL/GenBank/DDBJ whole genome shotgun (WGS) entry which is preliminary data.</text>
</comment>
<feature type="transmembrane region" description="Helical" evidence="3">
    <location>
        <begin position="88"/>
        <end position="109"/>
    </location>
</feature>
<evidence type="ECO:0000256" key="1">
    <source>
        <dbReference type="ARBA" id="ARBA00024353"/>
    </source>
</evidence>
<dbReference type="AlphaFoldDB" id="A0A7X2TC83"/>
<comment type="similarity">
    <text evidence="1">Belongs to the zinc-associated anti-sigma factor (ZAS) superfamily. Anti-sigma-W factor family.</text>
</comment>
<dbReference type="EMBL" id="VUMD01000006">
    <property type="protein sequence ID" value="MSS36684.1"/>
    <property type="molecule type" value="Genomic_DNA"/>
</dbReference>
<evidence type="ECO:0000259" key="4">
    <source>
        <dbReference type="Pfam" id="PF13490"/>
    </source>
</evidence>
<evidence type="ECO:0000256" key="2">
    <source>
        <dbReference type="ARBA" id="ARBA00024438"/>
    </source>
</evidence>
<keyword evidence="3" id="KW-0472">Membrane</keyword>
<organism evidence="5 6">
    <name type="scientific">Clostridium porci</name>
    <dbReference type="NCBI Taxonomy" id="2605778"/>
    <lineage>
        <taxon>Bacteria</taxon>
        <taxon>Bacillati</taxon>
        <taxon>Bacillota</taxon>
        <taxon>Clostridia</taxon>
        <taxon>Eubacteriales</taxon>
        <taxon>Clostridiaceae</taxon>
        <taxon>Clostridium</taxon>
    </lineage>
</organism>
<evidence type="ECO:0000256" key="3">
    <source>
        <dbReference type="SAM" id="Phobius"/>
    </source>
</evidence>
<evidence type="ECO:0000313" key="5">
    <source>
        <dbReference type="EMBL" id="MSS36684.1"/>
    </source>
</evidence>
<proteinExistence type="inferred from homology"/>
<dbReference type="Proteomes" id="UP000429958">
    <property type="component" value="Unassembled WGS sequence"/>
</dbReference>
<evidence type="ECO:0000313" key="6">
    <source>
        <dbReference type="Proteomes" id="UP000429958"/>
    </source>
</evidence>
<dbReference type="InterPro" id="IPR041916">
    <property type="entry name" value="Anti_sigma_zinc_sf"/>
</dbReference>
<dbReference type="Pfam" id="PF13490">
    <property type="entry name" value="zf-HC2"/>
    <property type="match status" value="1"/>
</dbReference>
<keyword evidence="6" id="KW-1185">Reference proteome</keyword>
<accession>A0A7X2TC83</accession>
<sequence>MTCREAERLVMPYINGSITDDELRDFLEHIEHCGECREELEIYFTVDVGIRQLDEETGSYNISGDLETELELSRQRIHTLRLLQTARYAVNTLCFWALLVVIILQVRIWGQMGFMGL</sequence>
<keyword evidence="3" id="KW-1133">Transmembrane helix</keyword>